<dbReference type="InParanoid" id="K2S2Q8"/>
<reference evidence="1 2" key="1">
    <citation type="journal article" date="2012" name="BMC Genomics">
        <title>Tools to kill: Genome of one of the most destructive plant pathogenic fungi Macrophomina phaseolina.</title>
        <authorList>
            <person name="Islam M.S."/>
            <person name="Haque M.S."/>
            <person name="Islam M.M."/>
            <person name="Emdad E.M."/>
            <person name="Halim A."/>
            <person name="Hossen Q.M.M."/>
            <person name="Hossain M.Z."/>
            <person name="Ahmed B."/>
            <person name="Rahim S."/>
            <person name="Rahman M.S."/>
            <person name="Alam M.M."/>
            <person name="Hou S."/>
            <person name="Wan X."/>
            <person name="Saito J.A."/>
            <person name="Alam M."/>
        </authorList>
    </citation>
    <scope>NUCLEOTIDE SEQUENCE [LARGE SCALE GENOMIC DNA]</scope>
    <source>
        <strain evidence="1 2">MS6</strain>
    </source>
</reference>
<protein>
    <submittedName>
        <fullName evidence="1">Uncharacterized protein</fullName>
    </submittedName>
</protein>
<name>K2S2Q8_MACPH</name>
<evidence type="ECO:0000313" key="2">
    <source>
        <dbReference type="Proteomes" id="UP000007129"/>
    </source>
</evidence>
<dbReference type="Proteomes" id="UP000007129">
    <property type="component" value="Unassembled WGS sequence"/>
</dbReference>
<accession>K2S2Q8</accession>
<comment type="caution">
    <text evidence="1">The sequence shown here is derived from an EMBL/GenBank/DDBJ whole genome shotgun (WGS) entry which is preliminary data.</text>
</comment>
<dbReference type="AlphaFoldDB" id="K2S2Q8"/>
<proteinExistence type="predicted"/>
<gene>
    <name evidence="1" type="ORF">MPH_06002</name>
</gene>
<organism evidence="1 2">
    <name type="scientific">Macrophomina phaseolina (strain MS6)</name>
    <name type="common">Charcoal rot fungus</name>
    <dbReference type="NCBI Taxonomy" id="1126212"/>
    <lineage>
        <taxon>Eukaryota</taxon>
        <taxon>Fungi</taxon>
        <taxon>Dikarya</taxon>
        <taxon>Ascomycota</taxon>
        <taxon>Pezizomycotina</taxon>
        <taxon>Dothideomycetes</taxon>
        <taxon>Dothideomycetes incertae sedis</taxon>
        <taxon>Botryosphaeriales</taxon>
        <taxon>Botryosphaeriaceae</taxon>
        <taxon>Macrophomina</taxon>
    </lineage>
</organism>
<dbReference type="VEuPathDB" id="FungiDB:MPH_06002"/>
<evidence type="ECO:0000313" key="1">
    <source>
        <dbReference type="EMBL" id="EKG16799.1"/>
    </source>
</evidence>
<sequence length="136" mass="15153">MIPNEHTHPNQPFHCYRKHGSSSAGSRIYVHGSIVFQEPFPDRFILRLPIAMGNSTQAAPVSSISWPRAIKGIFVLGHCVYLARTCRIHGSSPNTPCSGRFRLSDHVERSFGHVSVDMLACICCWVGFVFEDAPSR</sequence>
<dbReference type="EMBL" id="AHHD01000261">
    <property type="protein sequence ID" value="EKG16799.1"/>
    <property type="molecule type" value="Genomic_DNA"/>
</dbReference>
<dbReference type="HOGENOM" id="CLU_1875822_0_0_1"/>